<name>A0AAD2GSA5_9AGAR</name>
<evidence type="ECO:0000313" key="2">
    <source>
        <dbReference type="EMBL" id="CAK5262591.1"/>
    </source>
</evidence>
<gene>
    <name evidence="2" type="ORF">MYCIT1_LOCUS1442</name>
</gene>
<evidence type="ECO:0008006" key="4">
    <source>
        <dbReference type="Google" id="ProtNLM"/>
    </source>
</evidence>
<dbReference type="Proteomes" id="UP001295794">
    <property type="component" value="Unassembled WGS sequence"/>
</dbReference>
<comment type="caution">
    <text evidence="2">The sequence shown here is derived from an EMBL/GenBank/DDBJ whole genome shotgun (WGS) entry which is preliminary data.</text>
</comment>
<protein>
    <recommendedName>
        <fullName evidence="4">Reverse transcriptase domain-containing protein</fullName>
    </recommendedName>
</protein>
<dbReference type="AlphaFoldDB" id="A0AAD2GSA5"/>
<dbReference type="PANTHER" id="PTHR37015:SF2">
    <property type="entry name" value="REVERSE TRANSCRIPTASE DOMAIN-CONTAINING PROTEIN"/>
    <property type="match status" value="1"/>
</dbReference>
<evidence type="ECO:0000256" key="1">
    <source>
        <dbReference type="SAM" id="MobiDB-lite"/>
    </source>
</evidence>
<reference evidence="2" key="1">
    <citation type="submission" date="2023-11" db="EMBL/GenBank/DDBJ databases">
        <authorList>
            <person name="De Vega J J."/>
            <person name="De Vega J J."/>
        </authorList>
    </citation>
    <scope>NUCLEOTIDE SEQUENCE</scope>
</reference>
<proteinExistence type="predicted"/>
<organism evidence="2 3">
    <name type="scientific">Mycena citricolor</name>
    <dbReference type="NCBI Taxonomy" id="2018698"/>
    <lineage>
        <taxon>Eukaryota</taxon>
        <taxon>Fungi</taxon>
        <taxon>Dikarya</taxon>
        <taxon>Basidiomycota</taxon>
        <taxon>Agaricomycotina</taxon>
        <taxon>Agaricomycetes</taxon>
        <taxon>Agaricomycetidae</taxon>
        <taxon>Agaricales</taxon>
        <taxon>Marasmiineae</taxon>
        <taxon>Mycenaceae</taxon>
        <taxon>Mycena</taxon>
    </lineage>
</organism>
<feature type="region of interest" description="Disordered" evidence="1">
    <location>
        <begin position="1"/>
        <end position="31"/>
    </location>
</feature>
<sequence length="867" mass="98409">MPTTSTKRSEGAQKCVLSAESSDSHAPSSSFGKTLQYITSLKLEELEKQRLAYASHLSILDRASDCGDDLVRRVELLLEGVRSWHGSGAVDRQSMISGKLDLANLDLWLFQARQDPGFSADIVREWADTLETHIRHNATRFEFAKLFGGLFNEWMDSGDSSIPTDLGESVEDFVRVGRKEMGEQQDRLQSIIFESKSVDTDAITAYLGTLFEGDDSQEVLAAMRRSLAEFETDLQRQTITSIDLRWMIQSLLGDNLMTEDKRNTLQEFARNPTVLDELATVLTMRLADLESWKWGSGVPLEMRRALNGKYRGYTDPDILDALLLQYIGLKWQVKFKAECTKVFDTEAAWTQAFPGFARGETYKLRTFFEETTTSSIKEHRKLLQKQHFLVGQLSTTVDSGGGSYDGEGDNRQTPTAHVKQELLHLVATECYLNSTLHKTHTVVCSDFEWFGPSLSFDTIVTCLAFFGVSPKWIAFFRRFLEVPLTFANDAPGSPPRIRKCGTPISYALSTFFGESVLFCLDLGINRRTDGLFLYRIHDDIWFWDSDSSKCAAAWAELIKFADLTGLKINQEKTGSVSIGGSPSPGIPIEPVRWGFLKLDAEKQRFVIDQAEVDLHIAELRRQLACRKSIFGWINAYNKYMAFFSRNFGARPTVSFGPALCLGQAHVDDMLGTLARVQRELFPEENGAVGHLRTMIRDRFGVDGLPDGYFYFPIASGGMELRNALIELLAVRANFPEDPAGGFTEQIEKGDLENYLSAKERWSRSLLAPQTEEFPSFESFVSYRETASRFWRERYVRLLGHTQPTWLRLPDHLQRSKWQPRDFYDRWVLALYGDQVIKKFGTLEAVDPNLIPVGMVHLFRGSRHQWDQ</sequence>
<feature type="compositionally biased region" description="Low complexity" evidence="1">
    <location>
        <begin position="18"/>
        <end position="30"/>
    </location>
</feature>
<accession>A0AAD2GSA5</accession>
<dbReference type="PANTHER" id="PTHR37015">
    <property type="entry name" value="REVERSE TRANSCRIPTASE DOMAIN-CONTAINING PROTEIN"/>
    <property type="match status" value="1"/>
</dbReference>
<keyword evidence="3" id="KW-1185">Reference proteome</keyword>
<evidence type="ECO:0000313" key="3">
    <source>
        <dbReference type="Proteomes" id="UP001295794"/>
    </source>
</evidence>
<dbReference type="EMBL" id="CAVNYO010000021">
    <property type="protein sequence ID" value="CAK5262591.1"/>
    <property type="molecule type" value="Genomic_DNA"/>
</dbReference>